<reference evidence="2" key="1">
    <citation type="submission" date="2018-02" db="EMBL/GenBank/DDBJ databases">
        <title>Rhizophora mucronata_Transcriptome.</title>
        <authorList>
            <person name="Meera S.P."/>
            <person name="Sreeshan A."/>
            <person name="Augustine A."/>
        </authorList>
    </citation>
    <scope>NUCLEOTIDE SEQUENCE</scope>
    <source>
        <tissue evidence="2">Leaf</tissue>
    </source>
</reference>
<proteinExistence type="predicted"/>
<sequence length="58" mass="6514">MRSLALCNLVAARRSNGAFCFLWRGNLGTGLSACIRTSGFCLFLFLFLCVIVYFWQGQ</sequence>
<protein>
    <submittedName>
        <fullName evidence="2">Uncharacterized protein</fullName>
    </submittedName>
</protein>
<feature type="transmembrane region" description="Helical" evidence="1">
    <location>
        <begin position="33"/>
        <end position="55"/>
    </location>
</feature>
<keyword evidence="1" id="KW-1133">Transmembrane helix</keyword>
<dbReference type="AlphaFoldDB" id="A0A2P2N934"/>
<accession>A0A2P2N934</accession>
<name>A0A2P2N934_RHIMU</name>
<evidence type="ECO:0000256" key="1">
    <source>
        <dbReference type="SAM" id="Phobius"/>
    </source>
</evidence>
<dbReference type="EMBL" id="GGEC01058513">
    <property type="protein sequence ID" value="MBX38997.1"/>
    <property type="molecule type" value="Transcribed_RNA"/>
</dbReference>
<organism evidence="2">
    <name type="scientific">Rhizophora mucronata</name>
    <name type="common">Asiatic mangrove</name>
    <dbReference type="NCBI Taxonomy" id="61149"/>
    <lineage>
        <taxon>Eukaryota</taxon>
        <taxon>Viridiplantae</taxon>
        <taxon>Streptophyta</taxon>
        <taxon>Embryophyta</taxon>
        <taxon>Tracheophyta</taxon>
        <taxon>Spermatophyta</taxon>
        <taxon>Magnoliopsida</taxon>
        <taxon>eudicotyledons</taxon>
        <taxon>Gunneridae</taxon>
        <taxon>Pentapetalae</taxon>
        <taxon>rosids</taxon>
        <taxon>fabids</taxon>
        <taxon>Malpighiales</taxon>
        <taxon>Rhizophoraceae</taxon>
        <taxon>Rhizophora</taxon>
    </lineage>
</organism>
<keyword evidence="1" id="KW-0472">Membrane</keyword>
<evidence type="ECO:0000313" key="2">
    <source>
        <dbReference type="EMBL" id="MBX38997.1"/>
    </source>
</evidence>
<keyword evidence="1" id="KW-0812">Transmembrane</keyword>